<dbReference type="HOGENOM" id="CLU_612716_0_0_1"/>
<dbReference type="Proteomes" id="UP000029665">
    <property type="component" value="Unassembled WGS sequence"/>
</dbReference>
<accession>A0A060S5W0</accession>
<organism evidence="2 3">
    <name type="scientific">Pycnoporus cinnabarinus</name>
    <name type="common">Cinnabar-red polypore</name>
    <name type="synonym">Trametes cinnabarina</name>
    <dbReference type="NCBI Taxonomy" id="5643"/>
    <lineage>
        <taxon>Eukaryota</taxon>
        <taxon>Fungi</taxon>
        <taxon>Dikarya</taxon>
        <taxon>Basidiomycota</taxon>
        <taxon>Agaricomycotina</taxon>
        <taxon>Agaricomycetes</taxon>
        <taxon>Polyporales</taxon>
        <taxon>Polyporaceae</taxon>
        <taxon>Trametes</taxon>
    </lineage>
</organism>
<evidence type="ECO:0000313" key="3">
    <source>
        <dbReference type="Proteomes" id="UP000029665"/>
    </source>
</evidence>
<reference evidence="2" key="1">
    <citation type="submission" date="2014-01" db="EMBL/GenBank/DDBJ databases">
        <title>The genome of the white-rot fungus Pycnoporus cinnabarinus: a basidiomycete model with a versatile arsenal for lignocellulosic biomass breakdown.</title>
        <authorList>
            <person name="Levasseur A."/>
            <person name="Lomascolo A."/>
            <person name="Ruiz-Duenas F.J."/>
            <person name="Uzan E."/>
            <person name="Piumi F."/>
            <person name="Kues U."/>
            <person name="Ram A.F.J."/>
            <person name="Murat C."/>
            <person name="Haon M."/>
            <person name="Benoit I."/>
            <person name="Arfi Y."/>
            <person name="Chevret D."/>
            <person name="Drula E."/>
            <person name="Kwon M.J."/>
            <person name="Gouret P."/>
            <person name="Lesage-Meessen L."/>
            <person name="Lombard V."/>
            <person name="Mariette J."/>
            <person name="Noirot C."/>
            <person name="Park J."/>
            <person name="Patyshakuliyeva A."/>
            <person name="Wieneger R.A.B."/>
            <person name="Wosten H.A.B."/>
            <person name="Martin F."/>
            <person name="Coutinho P.M."/>
            <person name="de Vries R."/>
            <person name="Martinez A.T."/>
            <person name="Klopp C."/>
            <person name="Pontarotti P."/>
            <person name="Henrissat B."/>
            <person name="Record E."/>
        </authorList>
    </citation>
    <scope>NUCLEOTIDE SEQUENCE [LARGE SCALE GENOMIC DNA]</scope>
    <source>
        <strain evidence="2">BRFM137</strain>
    </source>
</reference>
<proteinExistence type="predicted"/>
<dbReference type="GO" id="GO:0003677">
    <property type="term" value="F:DNA binding"/>
    <property type="evidence" value="ECO:0007669"/>
    <property type="project" value="TreeGrafter"/>
</dbReference>
<feature type="compositionally biased region" description="Low complexity" evidence="1">
    <location>
        <begin position="309"/>
        <end position="321"/>
    </location>
</feature>
<evidence type="ECO:0008006" key="4">
    <source>
        <dbReference type="Google" id="ProtNLM"/>
    </source>
</evidence>
<sequence length="447" mass="49112">MSRSLPASASTKADILRGWIKTTKDAILVFEATRAGIVPRVTRRFHDLEKRSIIQSGAILVFTEEESGIKRWTDPYLWSASRMQGNFLMYREREDEYAPEAASPYQCSAVDCPDGMPDGQVDADLEHYILGSWNKGKGLKKNGLMKKTISMNIEGTTYHLVSYYYPSDVRSGLLQTPSSMPALACLEISPAILKSLSQFRQPPIIGKSKRGRPTRSSRGIAKEIRPTGLVLDTHSAPYPSSSPRTVLPQEQYFDSFTPSTPRGMVATQAWSTPISSLPSSPESYVIPHTSPVSPIEYDFSRHYREDSSSDTSSTASIGSLSRHPSVSDDHLAAAAAGIPNRCQRIDISWHEPPMTSPTSMYGVPIPALHPDLYITSGAVAYEPHPPDAHTQELLRSWRPVMDETHLLMGDSTAGGNEACAEGAHRDLQGASLDCHTPPTYFAGPTYQ</sequence>
<evidence type="ECO:0000256" key="1">
    <source>
        <dbReference type="SAM" id="MobiDB-lite"/>
    </source>
</evidence>
<dbReference type="OMA" id="DCHTPPT"/>
<evidence type="ECO:0000313" key="2">
    <source>
        <dbReference type="EMBL" id="CDO69822.1"/>
    </source>
</evidence>
<dbReference type="Pfam" id="PF09729">
    <property type="entry name" value="Gti1_Pac2"/>
    <property type="match status" value="1"/>
</dbReference>
<dbReference type="AlphaFoldDB" id="A0A060S5W0"/>
<dbReference type="EMBL" id="CCBP010000056">
    <property type="protein sequence ID" value="CDO69822.1"/>
    <property type="molecule type" value="Genomic_DNA"/>
</dbReference>
<name>A0A060S5W0_PYCCI</name>
<gene>
    <name evidence="2" type="ORF">BN946_scf184803.g20</name>
</gene>
<keyword evidence="3" id="KW-1185">Reference proteome</keyword>
<feature type="region of interest" description="Disordered" evidence="1">
    <location>
        <begin position="303"/>
        <end position="325"/>
    </location>
</feature>
<dbReference type="PANTHER" id="PTHR28027">
    <property type="entry name" value="TRANSCRIPTIONAL REGULATOR MIT1"/>
    <property type="match status" value="1"/>
</dbReference>
<dbReference type="InterPro" id="IPR018608">
    <property type="entry name" value="Gti1/Pac2"/>
</dbReference>
<protein>
    <recommendedName>
        <fullName evidence="4">Gti1/Pac2 family-domain-containing protein</fullName>
    </recommendedName>
</protein>
<dbReference type="PANTHER" id="PTHR28027:SF2">
    <property type="entry name" value="TRANSCRIPTIONAL REGULATOR MIT1"/>
    <property type="match status" value="1"/>
</dbReference>
<dbReference type="OrthoDB" id="5572844at2759"/>
<comment type="caution">
    <text evidence="2">The sequence shown here is derived from an EMBL/GenBank/DDBJ whole genome shotgun (WGS) entry which is preliminary data.</text>
</comment>